<dbReference type="PANTHER" id="PTHR46364">
    <property type="entry name" value="OS08G0421900 PROTEIN"/>
    <property type="match status" value="1"/>
</dbReference>
<sequence>MVRQRLSTGNTPHRLSFGNASESTMARKRKATATSPDEDTPAGNAPKTSAVRKRKINWAKMNDSNFGGFEVHTATIRPSGKQSNKKQKVDAQADSDAPDDATTDADITQSNPFTEVDLSATYHVIKPVAEWESTKRYKNFTLAGEVFQAGQNVWVKTANKHNADGASTLEVARILEVRAGDGAHVYLRIYWMYRPEELPGGREAHHGECELVASNHMDVIEATNVEDIADVVYWDDNNGPLERPEEDRHFFRQTYDIIKSKGKQLSELKTYCIDKEPLNPDESLIYCPSCSIWLHSHCIEEQAVRDACKEHQVEGPQKKSRGRSKKGRKSSSMSTFTAEISTLKSGKTRLTLTDKRPDQDNRRWNADVKCLACKTIIEDAVEGEGAEEVDEEKDDVSEIHGDDHGHTIVVDTKSKATETSGSTDDDEEDEDEDKDEQEASDDELGADENPHDAPPSGTASPSPKAKQANPKAMRASDAVSSVTDTAPAPNAQKRKRKRAASASNVPDPTTTPVTTHADGSVFQSGIRSVKRLLWSTT</sequence>
<dbReference type="Pfam" id="PF01426">
    <property type="entry name" value="BAH"/>
    <property type="match status" value="1"/>
</dbReference>
<feature type="compositionally biased region" description="Acidic residues" evidence="1">
    <location>
        <begin position="382"/>
        <end position="395"/>
    </location>
</feature>
<feature type="region of interest" description="Disordered" evidence="1">
    <location>
        <begin position="75"/>
        <end position="108"/>
    </location>
</feature>
<dbReference type="Proteomes" id="UP000799771">
    <property type="component" value="Unassembled WGS sequence"/>
</dbReference>
<dbReference type="InterPro" id="IPR001025">
    <property type="entry name" value="BAH_dom"/>
</dbReference>
<evidence type="ECO:0000313" key="4">
    <source>
        <dbReference type="Proteomes" id="UP000799771"/>
    </source>
</evidence>
<gene>
    <name evidence="3" type="ORF">P153DRAFT_393728</name>
</gene>
<dbReference type="OrthoDB" id="10259622at2759"/>
<dbReference type="CDD" id="cd04370">
    <property type="entry name" value="BAH"/>
    <property type="match status" value="1"/>
</dbReference>
<feature type="region of interest" description="Disordered" evidence="1">
    <location>
        <begin position="1"/>
        <end position="51"/>
    </location>
</feature>
<reference evidence="3" key="1">
    <citation type="journal article" date="2020" name="Stud. Mycol.">
        <title>101 Dothideomycetes genomes: a test case for predicting lifestyles and emergence of pathogens.</title>
        <authorList>
            <person name="Haridas S."/>
            <person name="Albert R."/>
            <person name="Binder M."/>
            <person name="Bloem J."/>
            <person name="Labutti K."/>
            <person name="Salamov A."/>
            <person name="Andreopoulos B."/>
            <person name="Baker S."/>
            <person name="Barry K."/>
            <person name="Bills G."/>
            <person name="Bluhm B."/>
            <person name="Cannon C."/>
            <person name="Castanera R."/>
            <person name="Culley D."/>
            <person name="Daum C."/>
            <person name="Ezra D."/>
            <person name="Gonzalez J."/>
            <person name="Henrissat B."/>
            <person name="Kuo A."/>
            <person name="Liang C."/>
            <person name="Lipzen A."/>
            <person name="Lutzoni F."/>
            <person name="Magnuson J."/>
            <person name="Mondo S."/>
            <person name="Nolan M."/>
            <person name="Ohm R."/>
            <person name="Pangilinan J."/>
            <person name="Park H.-J."/>
            <person name="Ramirez L."/>
            <person name="Alfaro M."/>
            <person name="Sun H."/>
            <person name="Tritt A."/>
            <person name="Yoshinaga Y."/>
            <person name="Zwiers L.-H."/>
            <person name="Turgeon B."/>
            <person name="Goodwin S."/>
            <person name="Spatafora J."/>
            <person name="Crous P."/>
            <person name="Grigoriev I."/>
        </authorList>
    </citation>
    <scope>NUCLEOTIDE SEQUENCE</scope>
    <source>
        <strain evidence="3">CBS 119687</strain>
    </source>
</reference>
<keyword evidence="4" id="KW-1185">Reference proteome</keyword>
<name>A0A6A6ALT7_9PLEO</name>
<evidence type="ECO:0000256" key="1">
    <source>
        <dbReference type="SAM" id="MobiDB-lite"/>
    </source>
</evidence>
<feature type="region of interest" description="Disordered" evidence="1">
    <location>
        <begin position="382"/>
        <end position="522"/>
    </location>
</feature>
<dbReference type="Gene3D" id="2.30.30.490">
    <property type="match status" value="1"/>
</dbReference>
<feature type="domain" description="BAH" evidence="2">
    <location>
        <begin position="145"/>
        <end position="266"/>
    </location>
</feature>
<dbReference type="InterPro" id="IPR043151">
    <property type="entry name" value="BAH_sf"/>
</dbReference>
<dbReference type="RefSeq" id="XP_033527157.1">
    <property type="nucleotide sequence ID" value="XM_033671257.1"/>
</dbReference>
<accession>A0A6A6ALT7</accession>
<feature type="compositionally biased region" description="Low complexity" evidence="1">
    <location>
        <begin position="500"/>
        <end position="515"/>
    </location>
</feature>
<dbReference type="EMBL" id="ML977500">
    <property type="protein sequence ID" value="KAF2132770.1"/>
    <property type="molecule type" value="Genomic_DNA"/>
</dbReference>
<feature type="compositionally biased region" description="Acidic residues" evidence="1">
    <location>
        <begin position="423"/>
        <end position="446"/>
    </location>
</feature>
<protein>
    <recommendedName>
        <fullName evidence="2">BAH domain-containing protein</fullName>
    </recommendedName>
</protein>
<feature type="region of interest" description="Disordered" evidence="1">
    <location>
        <begin position="310"/>
        <end position="340"/>
    </location>
</feature>
<dbReference type="AlphaFoldDB" id="A0A6A6ALT7"/>
<feature type="compositionally biased region" description="Polar residues" evidence="1">
    <location>
        <begin position="1"/>
        <end position="24"/>
    </location>
</feature>
<evidence type="ECO:0000259" key="2">
    <source>
        <dbReference type="PROSITE" id="PS51038"/>
    </source>
</evidence>
<dbReference type="InterPro" id="IPR011011">
    <property type="entry name" value="Znf_FYVE_PHD"/>
</dbReference>
<feature type="compositionally biased region" description="Basic and acidic residues" evidence="1">
    <location>
        <begin position="396"/>
        <end position="416"/>
    </location>
</feature>
<proteinExistence type="predicted"/>
<evidence type="ECO:0000313" key="3">
    <source>
        <dbReference type="EMBL" id="KAF2132770.1"/>
    </source>
</evidence>
<dbReference type="GO" id="GO:0003682">
    <property type="term" value="F:chromatin binding"/>
    <property type="evidence" value="ECO:0007669"/>
    <property type="project" value="InterPro"/>
</dbReference>
<dbReference type="SUPFAM" id="SSF57903">
    <property type="entry name" value="FYVE/PHD zinc finger"/>
    <property type="match status" value="1"/>
</dbReference>
<feature type="compositionally biased region" description="Basic residues" evidence="1">
    <location>
        <begin position="318"/>
        <end position="329"/>
    </location>
</feature>
<dbReference type="PROSITE" id="PS51038">
    <property type="entry name" value="BAH"/>
    <property type="match status" value="1"/>
</dbReference>
<dbReference type="SMART" id="SM00439">
    <property type="entry name" value="BAH"/>
    <property type="match status" value="1"/>
</dbReference>
<organism evidence="3 4">
    <name type="scientific">Dothidotthia symphoricarpi CBS 119687</name>
    <dbReference type="NCBI Taxonomy" id="1392245"/>
    <lineage>
        <taxon>Eukaryota</taxon>
        <taxon>Fungi</taxon>
        <taxon>Dikarya</taxon>
        <taxon>Ascomycota</taxon>
        <taxon>Pezizomycotina</taxon>
        <taxon>Dothideomycetes</taxon>
        <taxon>Pleosporomycetidae</taxon>
        <taxon>Pleosporales</taxon>
        <taxon>Dothidotthiaceae</taxon>
        <taxon>Dothidotthia</taxon>
    </lineage>
</organism>
<dbReference type="GeneID" id="54411689"/>